<protein>
    <submittedName>
        <fullName evidence="1">Uncharacterized protein</fullName>
    </submittedName>
</protein>
<name>A0A167HVB0_CALVF</name>
<dbReference type="AlphaFoldDB" id="A0A167HVB0"/>
<sequence>MVSVDDPIFAATAATLARINPLASSDRKVVAPTLNAILDLEVDVGAVRGCDGAAAAQPPKTGVLNLQEKRR</sequence>
<evidence type="ECO:0000313" key="1">
    <source>
        <dbReference type="EMBL" id="KZO92018.1"/>
    </source>
</evidence>
<accession>A0A167HVB0</accession>
<evidence type="ECO:0000313" key="2">
    <source>
        <dbReference type="Proteomes" id="UP000076738"/>
    </source>
</evidence>
<dbReference type="Proteomes" id="UP000076738">
    <property type="component" value="Unassembled WGS sequence"/>
</dbReference>
<organism evidence="1 2">
    <name type="scientific">Calocera viscosa (strain TUFC12733)</name>
    <dbReference type="NCBI Taxonomy" id="1330018"/>
    <lineage>
        <taxon>Eukaryota</taxon>
        <taxon>Fungi</taxon>
        <taxon>Dikarya</taxon>
        <taxon>Basidiomycota</taxon>
        <taxon>Agaricomycotina</taxon>
        <taxon>Dacrymycetes</taxon>
        <taxon>Dacrymycetales</taxon>
        <taxon>Dacrymycetaceae</taxon>
        <taxon>Calocera</taxon>
    </lineage>
</organism>
<proteinExistence type="predicted"/>
<keyword evidence="2" id="KW-1185">Reference proteome</keyword>
<dbReference type="EMBL" id="KV417315">
    <property type="protein sequence ID" value="KZO92018.1"/>
    <property type="molecule type" value="Genomic_DNA"/>
</dbReference>
<gene>
    <name evidence="1" type="ORF">CALVIDRAFT_541357</name>
</gene>
<reference evidence="1 2" key="1">
    <citation type="journal article" date="2016" name="Mol. Biol. Evol.">
        <title>Comparative Genomics of Early-Diverging Mushroom-Forming Fungi Provides Insights into the Origins of Lignocellulose Decay Capabilities.</title>
        <authorList>
            <person name="Nagy L.G."/>
            <person name="Riley R."/>
            <person name="Tritt A."/>
            <person name="Adam C."/>
            <person name="Daum C."/>
            <person name="Floudas D."/>
            <person name="Sun H."/>
            <person name="Yadav J.S."/>
            <person name="Pangilinan J."/>
            <person name="Larsson K.H."/>
            <person name="Matsuura K."/>
            <person name="Barry K."/>
            <person name="Labutti K."/>
            <person name="Kuo R."/>
            <person name="Ohm R.A."/>
            <person name="Bhattacharya S.S."/>
            <person name="Shirouzu T."/>
            <person name="Yoshinaga Y."/>
            <person name="Martin F.M."/>
            <person name="Grigoriev I.V."/>
            <person name="Hibbett D.S."/>
        </authorList>
    </citation>
    <scope>NUCLEOTIDE SEQUENCE [LARGE SCALE GENOMIC DNA]</scope>
    <source>
        <strain evidence="1 2">TUFC12733</strain>
    </source>
</reference>